<evidence type="ECO:0000313" key="1">
    <source>
        <dbReference type="EMBL" id="WBL35226.1"/>
    </source>
</evidence>
<accession>A0ABY7M3U4</accession>
<reference evidence="1 2" key="1">
    <citation type="journal article" date="2023" name="ISME J.">
        <title>Thermophilic Dehalococcoidia with unusual traits shed light on an unexpected past.</title>
        <authorList>
            <person name="Palmer M."/>
            <person name="Covington J.K."/>
            <person name="Zhou E.M."/>
            <person name="Thomas S.C."/>
            <person name="Habib N."/>
            <person name="Seymour C.O."/>
            <person name="Lai D."/>
            <person name="Johnston J."/>
            <person name="Hashimi A."/>
            <person name="Jiao J.Y."/>
            <person name="Muok A.R."/>
            <person name="Liu L."/>
            <person name="Xian W.D."/>
            <person name="Zhi X.Y."/>
            <person name="Li M.M."/>
            <person name="Silva L.P."/>
            <person name="Bowen B.P."/>
            <person name="Louie K."/>
            <person name="Briegel A."/>
            <person name="Pett-Ridge J."/>
            <person name="Weber P.K."/>
            <person name="Tocheva E.I."/>
            <person name="Woyke T."/>
            <person name="Northen T.R."/>
            <person name="Mayali X."/>
            <person name="Li W.J."/>
            <person name="Hedlund B.P."/>
        </authorList>
    </citation>
    <scope>NUCLEOTIDE SEQUENCE [LARGE SCALE GENOMIC DNA]</scope>
    <source>
        <strain evidence="1 2">YIM 72310</strain>
    </source>
</reference>
<gene>
    <name evidence="1" type="ORF">O0235_10545</name>
</gene>
<evidence type="ECO:0000313" key="2">
    <source>
        <dbReference type="Proteomes" id="UP001212803"/>
    </source>
</evidence>
<protein>
    <submittedName>
        <fullName evidence="1">Uncharacterized protein</fullName>
    </submittedName>
</protein>
<dbReference type="Proteomes" id="UP001212803">
    <property type="component" value="Chromosome"/>
</dbReference>
<sequence length="44" mass="4544">MSSPRTSQSGSASRPSEIVVVPSTDTALPDVVITIGRDFKVPGT</sequence>
<dbReference type="RefSeq" id="WP_270055753.1">
    <property type="nucleotide sequence ID" value="NZ_CP115149.1"/>
</dbReference>
<organism evidence="1 2">
    <name type="scientific">Tepidiforma flava</name>
    <dbReference type="NCBI Taxonomy" id="3004094"/>
    <lineage>
        <taxon>Bacteria</taxon>
        <taxon>Bacillati</taxon>
        <taxon>Chloroflexota</taxon>
        <taxon>Tepidiformia</taxon>
        <taxon>Tepidiformales</taxon>
        <taxon>Tepidiformaceae</taxon>
        <taxon>Tepidiforma</taxon>
    </lineage>
</organism>
<name>A0ABY7M3U4_9CHLR</name>
<proteinExistence type="predicted"/>
<keyword evidence="2" id="KW-1185">Reference proteome</keyword>
<dbReference type="EMBL" id="CP115149">
    <property type="protein sequence ID" value="WBL35226.1"/>
    <property type="molecule type" value="Genomic_DNA"/>
</dbReference>